<dbReference type="SUPFAM" id="SSF46626">
    <property type="entry name" value="Cytochrome c"/>
    <property type="match status" value="2"/>
</dbReference>
<dbReference type="GO" id="GO:0046872">
    <property type="term" value="F:metal ion binding"/>
    <property type="evidence" value="ECO:0007669"/>
    <property type="project" value="UniProtKB-KW"/>
</dbReference>
<feature type="chain" id="PRO_5018090236" evidence="7">
    <location>
        <begin position="24"/>
        <end position="229"/>
    </location>
</feature>
<dbReference type="OrthoDB" id="9796421at2"/>
<keyword evidence="1" id="KW-0813">Transport</keyword>
<dbReference type="PANTHER" id="PTHR33751:SF9">
    <property type="entry name" value="CYTOCHROME C4"/>
    <property type="match status" value="1"/>
</dbReference>
<reference evidence="9 10" key="2">
    <citation type="submission" date="2018-12" db="EMBL/GenBank/DDBJ databases">
        <title>Rhizobacter gummiphilus sp. nov., a rubber-degrading bacterium isolated from the soil of a botanical garden in Japan.</title>
        <authorList>
            <person name="Shunsuke S.S."/>
        </authorList>
    </citation>
    <scope>NUCLEOTIDE SEQUENCE [LARGE SCALE GENOMIC DNA]</scope>
    <source>
        <strain evidence="9 10">S-16</strain>
    </source>
</reference>
<name>A0A3N7HVD3_9BURK</name>
<accession>A0A3N7HVD3</accession>
<dbReference type="PANTHER" id="PTHR33751">
    <property type="entry name" value="CBB3-TYPE CYTOCHROME C OXIDASE SUBUNIT FIXP"/>
    <property type="match status" value="1"/>
</dbReference>
<dbReference type="RefSeq" id="WP_124538940.1">
    <property type="nucleotide sequence ID" value="NZ_QUSW01000001.1"/>
</dbReference>
<dbReference type="Proteomes" id="UP000267464">
    <property type="component" value="Unassembled WGS sequence"/>
</dbReference>
<evidence type="ECO:0000256" key="5">
    <source>
        <dbReference type="ARBA" id="ARBA00023004"/>
    </source>
</evidence>
<keyword evidence="10" id="KW-1185">Reference proteome</keyword>
<gene>
    <name evidence="9" type="ORF">DZC73_04325</name>
</gene>
<keyword evidence="5 6" id="KW-0408">Iron</keyword>
<keyword evidence="4" id="KW-0249">Electron transport</keyword>
<proteinExistence type="predicted"/>
<evidence type="ECO:0000256" key="6">
    <source>
        <dbReference type="PROSITE-ProRule" id="PRU00433"/>
    </source>
</evidence>
<evidence type="ECO:0000313" key="10">
    <source>
        <dbReference type="Proteomes" id="UP000267464"/>
    </source>
</evidence>
<protein>
    <submittedName>
        <fullName evidence="9">Cytochrome c4</fullName>
    </submittedName>
</protein>
<feature type="signal peptide" evidence="7">
    <location>
        <begin position="1"/>
        <end position="23"/>
    </location>
</feature>
<sequence>MRKLIASVAAFVAFAGIASSALAQTAVTGSAPAGEKKAAMCIGCHSIPGYQASFPEVHKVPMIAGQGAKYIQSALNAYKTGDRKHPTMKAIAGSLTDQDIADLAAYYETLPAEKSALGDKPSHEPSTEVAELLKKGNCVSCHGNNFSKPIDGTYPKLAGQHADYLYVALKAYQTKDNPQVGRANPVMGGMATQFSHAQLKEIAKYIGSLDTELHVVPQARFKSNETHVK</sequence>
<dbReference type="Gene3D" id="1.10.760.10">
    <property type="entry name" value="Cytochrome c-like domain"/>
    <property type="match status" value="2"/>
</dbReference>
<evidence type="ECO:0000259" key="8">
    <source>
        <dbReference type="PROSITE" id="PS51007"/>
    </source>
</evidence>
<evidence type="ECO:0000256" key="1">
    <source>
        <dbReference type="ARBA" id="ARBA00022448"/>
    </source>
</evidence>
<reference evidence="9 10" key="1">
    <citation type="submission" date="2018-08" db="EMBL/GenBank/DDBJ databases">
        <authorList>
            <person name="Khan S.A."/>
            <person name="Jeon C.O."/>
            <person name="Chun B.H."/>
            <person name="Jeong S.E."/>
        </authorList>
    </citation>
    <scope>NUCLEOTIDE SEQUENCE [LARGE SCALE GENOMIC DNA]</scope>
    <source>
        <strain evidence="9 10">S-16</strain>
    </source>
</reference>
<dbReference type="GO" id="GO:0020037">
    <property type="term" value="F:heme binding"/>
    <property type="evidence" value="ECO:0007669"/>
    <property type="project" value="InterPro"/>
</dbReference>
<keyword evidence="3 6" id="KW-0479">Metal-binding</keyword>
<feature type="domain" description="Cytochrome c" evidence="8">
    <location>
        <begin position="125"/>
        <end position="210"/>
    </location>
</feature>
<dbReference type="PROSITE" id="PS51007">
    <property type="entry name" value="CYTC"/>
    <property type="match status" value="2"/>
</dbReference>
<dbReference type="InterPro" id="IPR009056">
    <property type="entry name" value="Cyt_c-like_dom"/>
</dbReference>
<keyword evidence="2 6" id="KW-0349">Heme</keyword>
<dbReference type="EMBL" id="QUSW01000001">
    <property type="protein sequence ID" value="RQP26264.1"/>
    <property type="molecule type" value="Genomic_DNA"/>
</dbReference>
<comment type="caution">
    <text evidence="9">The sequence shown here is derived from an EMBL/GenBank/DDBJ whole genome shotgun (WGS) entry which is preliminary data.</text>
</comment>
<dbReference type="GO" id="GO:0009055">
    <property type="term" value="F:electron transfer activity"/>
    <property type="evidence" value="ECO:0007669"/>
    <property type="project" value="InterPro"/>
</dbReference>
<organism evidence="9 10">
    <name type="scientific">Piscinibacter terrae</name>
    <dbReference type="NCBI Taxonomy" id="2496871"/>
    <lineage>
        <taxon>Bacteria</taxon>
        <taxon>Pseudomonadati</taxon>
        <taxon>Pseudomonadota</taxon>
        <taxon>Betaproteobacteria</taxon>
        <taxon>Burkholderiales</taxon>
        <taxon>Sphaerotilaceae</taxon>
        <taxon>Piscinibacter</taxon>
    </lineage>
</organism>
<keyword evidence="7" id="KW-0732">Signal</keyword>
<dbReference type="InterPro" id="IPR050597">
    <property type="entry name" value="Cytochrome_c_Oxidase_Subunit"/>
</dbReference>
<feature type="domain" description="Cytochrome c" evidence="8">
    <location>
        <begin position="29"/>
        <end position="111"/>
    </location>
</feature>
<dbReference type="AlphaFoldDB" id="A0A3N7HVD3"/>
<evidence type="ECO:0000256" key="4">
    <source>
        <dbReference type="ARBA" id="ARBA00022982"/>
    </source>
</evidence>
<dbReference type="Pfam" id="PF00034">
    <property type="entry name" value="Cytochrom_C"/>
    <property type="match status" value="2"/>
</dbReference>
<evidence type="ECO:0000256" key="3">
    <source>
        <dbReference type="ARBA" id="ARBA00022723"/>
    </source>
</evidence>
<dbReference type="InterPro" id="IPR036909">
    <property type="entry name" value="Cyt_c-like_dom_sf"/>
</dbReference>
<evidence type="ECO:0000256" key="2">
    <source>
        <dbReference type="ARBA" id="ARBA00022617"/>
    </source>
</evidence>
<evidence type="ECO:0000256" key="7">
    <source>
        <dbReference type="SAM" id="SignalP"/>
    </source>
</evidence>
<evidence type="ECO:0000313" key="9">
    <source>
        <dbReference type="EMBL" id="RQP26264.1"/>
    </source>
</evidence>